<organism evidence="2 3">
    <name type="scientific">Araneus ventricosus</name>
    <name type="common">Orbweaver spider</name>
    <name type="synonym">Epeira ventricosa</name>
    <dbReference type="NCBI Taxonomy" id="182803"/>
    <lineage>
        <taxon>Eukaryota</taxon>
        <taxon>Metazoa</taxon>
        <taxon>Ecdysozoa</taxon>
        <taxon>Arthropoda</taxon>
        <taxon>Chelicerata</taxon>
        <taxon>Arachnida</taxon>
        <taxon>Araneae</taxon>
        <taxon>Araneomorphae</taxon>
        <taxon>Entelegynae</taxon>
        <taxon>Araneoidea</taxon>
        <taxon>Araneidae</taxon>
        <taxon>Araneus</taxon>
    </lineage>
</organism>
<dbReference type="EMBL" id="BGPR01002338">
    <property type="protein sequence ID" value="GBM71831.1"/>
    <property type="molecule type" value="Genomic_DNA"/>
</dbReference>
<protein>
    <submittedName>
        <fullName evidence="2">Uncharacterized protein</fullName>
    </submittedName>
</protein>
<keyword evidence="1" id="KW-0812">Transmembrane</keyword>
<evidence type="ECO:0000256" key="1">
    <source>
        <dbReference type="SAM" id="Phobius"/>
    </source>
</evidence>
<sequence>MLQPWTLSSVSHRLHKVLFLLRPLERYFYCHLSLPLRIDSRVSFDRGGVRKLCQQLCQSMILLQTWKVASQQCESYGWEESFTGCELGAGGLRAIERAVIVVISDLLTVCVAKSQSAELLLPVNWCLFTLLICAISIVSCYLCYVFSSTFVNRPSFSIILRVGLFTPYTHRKTFVTILTVVSYLLKTPDIELPHLRIFFSVSCLNITC</sequence>
<proteinExistence type="predicted"/>
<dbReference type="Proteomes" id="UP000499080">
    <property type="component" value="Unassembled WGS sequence"/>
</dbReference>
<reference evidence="2 3" key="1">
    <citation type="journal article" date="2019" name="Sci. Rep.">
        <title>Orb-weaving spider Araneus ventricosus genome elucidates the spidroin gene catalogue.</title>
        <authorList>
            <person name="Kono N."/>
            <person name="Nakamura H."/>
            <person name="Ohtoshi R."/>
            <person name="Moran D.A.P."/>
            <person name="Shinohara A."/>
            <person name="Yoshida Y."/>
            <person name="Fujiwara M."/>
            <person name="Mori M."/>
            <person name="Tomita M."/>
            <person name="Arakawa K."/>
        </authorList>
    </citation>
    <scope>NUCLEOTIDE SEQUENCE [LARGE SCALE GENOMIC DNA]</scope>
</reference>
<keyword evidence="3" id="KW-1185">Reference proteome</keyword>
<keyword evidence="1" id="KW-0472">Membrane</keyword>
<keyword evidence="1" id="KW-1133">Transmembrane helix</keyword>
<evidence type="ECO:0000313" key="2">
    <source>
        <dbReference type="EMBL" id="GBM71831.1"/>
    </source>
</evidence>
<comment type="caution">
    <text evidence="2">The sequence shown here is derived from an EMBL/GenBank/DDBJ whole genome shotgun (WGS) entry which is preliminary data.</text>
</comment>
<feature type="transmembrane region" description="Helical" evidence="1">
    <location>
        <begin position="123"/>
        <end position="147"/>
    </location>
</feature>
<gene>
    <name evidence="2" type="ORF">AVEN_159951_1</name>
</gene>
<evidence type="ECO:0000313" key="3">
    <source>
        <dbReference type="Proteomes" id="UP000499080"/>
    </source>
</evidence>
<accession>A0A4Y2I269</accession>
<name>A0A4Y2I269_ARAVE</name>
<dbReference type="AlphaFoldDB" id="A0A4Y2I269"/>